<gene>
    <name evidence="2" type="primary">LOC108561672</name>
</gene>
<dbReference type="GeneID" id="108561672"/>
<reference evidence="2" key="1">
    <citation type="submission" date="2025-08" db="UniProtKB">
        <authorList>
            <consortium name="RefSeq"/>
        </authorList>
    </citation>
    <scope>IDENTIFICATION</scope>
    <source>
        <tissue evidence="2">Whole Larva</tissue>
    </source>
</reference>
<keyword evidence="1" id="KW-1185">Reference proteome</keyword>
<dbReference type="Proteomes" id="UP000695000">
    <property type="component" value="Unplaced"/>
</dbReference>
<dbReference type="RefSeq" id="XP_017775206.1">
    <property type="nucleotide sequence ID" value="XM_017919717.1"/>
</dbReference>
<evidence type="ECO:0000313" key="2">
    <source>
        <dbReference type="RefSeq" id="XP_017775206.1"/>
    </source>
</evidence>
<proteinExistence type="predicted"/>
<accession>A0ABM1MKV6</accession>
<protein>
    <submittedName>
        <fullName evidence="2">Uncharacterized protein LOC108561672 isoform X1</fullName>
    </submittedName>
</protein>
<sequence length="100" mass="11755">MKNKNSKWYKCVNITISSIVVDDFDTGKVNEDKNKTQENETKADPIPHESIRQILNEAEQRKLKFWKLIDEYSDVVEKVKKIEQKEQQSTHKSDSNGKQM</sequence>
<name>A0ABM1MKV6_NICVS</name>
<organism evidence="1 2">
    <name type="scientific">Nicrophorus vespilloides</name>
    <name type="common">Boreal carrion beetle</name>
    <dbReference type="NCBI Taxonomy" id="110193"/>
    <lineage>
        <taxon>Eukaryota</taxon>
        <taxon>Metazoa</taxon>
        <taxon>Ecdysozoa</taxon>
        <taxon>Arthropoda</taxon>
        <taxon>Hexapoda</taxon>
        <taxon>Insecta</taxon>
        <taxon>Pterygota</taxon>
        <taxon>Neoptera</taxon>
        <taxon>Endopterygota</taxon>
        <taxon>Coleoptera</taxon>
        <taxon>Polyphaga</taxon>
        <taxon>Staphyliniformia</taxon>
        <taxon>Silphidae</taxon>
        <taxon>Nicrophorinae</taxon>
        <taxon>Nicrophorus</taxon>
    </lineage>
</organism>
<evidence type="ECO:0000313" key="1">
    <source>
        <dbReference type="Proteomes" id="UP000695000"/>
    </source>
</evidence>